<dbReference type="FunFam" id="3.30.160.60:FF:001720">
    <property type="entry name" value="Si:dkey-7i4.21"/>
    <property type="match status" value="1"/>
</dbReference>
<feature type="chain" id="PRO_5029461588" description="C2H2-type domain-containing protein" evidence="7">
    <location>
        <begin position="20"/>
        <end position="686"/>
    </location>
</feature>
<keyword evidence="1" id="KW-0479">Metal-binding</keyword>
<accession>A0A7M5X7P0</accession>
<dbReference type="Proteomes" id="UP000594262">
    <property type="component" value="Unplaced"/>
</dbReference>
<evidence type="ECO:0000256" key="6">
    <source>
        <dbReference type="PROSITE-ProRule" id="PRU00042"/>
    </source>
</evidence>
<feature type="domain" description="C2H2-type" evidence="8">
    <location>
        <begin position="388"/>
        <end position="420"/>
    </location>
</feature>
<evidence type="ECO:0000256" key="5">
    <source>
        <dbReference type="ARBA" id="ARBA00023242"/>
    </source>
</evidence>
<evidence type="ECO:0000259" key="8">
    <source>
        <dbReference type="PROSITE" id="PS50157"/>
    </source>
</evidence>
<sequence>ENWLVGSFLFASFSGFVLKIKNYQMDVKEDSKTHPFTCDVCQKQFKKKYNLQVHTRSHTDERPYICKFCKATFRQLTHMKNHIRNVHQKEGIQPKKDDFGCTRCGQRFPSFWRVITHSLAMHKNPTVPLLCMFCQDNFALDSGLLIKHCRKEHKKEIKILETFQEHLLWRNQGYLQMFGCNLCNKEFATFLYIFEHLENEHGLKAAESTSSPRFQCIFECQKEFSDETQLVKHFIKGHWPEGCSTCISCGKSFDNIIMAKKHFKLLRCQTLRDRLQSIGIDLTKVETYEKVGEKTEQCPECDFVCTRKSTMEIHARTHRKEKFYECPICRKKFSHIGNMKKHITIIHEGKSPKKNIEKLLSCHHCDKMFESPSLLERHLITHTGEKPYTCQNCGKTYTTQGNLTIHSKACRGIPNASDRQPTINLKRTINADSSQNIKFVNFTLEAHNREPAIPNPGGMFSKFKTNQNNDVNSKEPEEVISEDELGNAMQILKDSDRLEYMNLEFLTAQYFPATEDSQIESSNITNVYGEAASTIPDCSQSVIIKNITETIEESGNDSHQHQLEEFQKVVCSTITANIHDQTYLDKTQDLNVGTFNMEYFFQDQTMDERYLNVCQPQNQEEVTTTTDLLLVPDTCWWQPSSTSPTKNTTMATSNNNNIPFNNKSFPQTVIKNITGGEIKDVETLSV</sequence>
<evidence type="ECO:0000256" key="7">
    <source>
        <dbReference type="SAM" id="SignalP"/>
    </source>
</evidence>
<dbReference type="InterPro" id="IPR013087">
    <property type="entry name" value="Znf_C2H2_type"/>
</dbReference>
<reference evidence="9" key="1">
    <citation type="submission" date="2021-01" db="UniProtKB">
        <authorList>
            <consortium name="EnsemblMetazoa"/>
        </authorList>
    </citation>
    <scope>IDENTIFICATION</scope>
</reference>
<dbReference type="PROSITE" id="PS50157">
    <property type="entry name" value="ZINC_FINGER_C2H2_2"/>
    <property type="match status" value="7"/>
</dbReference>
<feature type="domain" description="C2H2-type" evidence="8">
    <location>
        <begin position="296"/>
        <end position="323"/>
    </location>
</feature>
<dbReference type="InterPro" id="IPR050527">
    <property type="entry name" value="Snail/Krueppel_Znf"/>
</dbReference>
<feature type="domain" description="C2H2-type" evidence="8">
    <location>
        <begin position="64"/>
        <end position="92"/>
    </location>
</feature>
<dbReference type="PROSITE" id="PS00028">
    <property type="entry name" value="ZINC_FINGER_C2H2_1"/>
    <property type="match status" value="7"/>
</dbReference>
<dbReference type="OrthoDB" id="6077919at2759"/>
<dbReference type="Gene3D" id="3.30.160.60">
    <property type="entry name" value="Classic Zinc Finger"/>
    <property type="match status" value="6"/>
</dbReference>
<dbReference type="GO" id="GO:0008270">
    <property type="term" value="F:zinc ion binding"/>
    <property type="evidence" value="ECO:0007669"/>
    <property type="project" value="UniProtKB-KW"/>
</dbReference>
<keyword evidence="4" id="KW-0862">Zinc</keyword>
<organism evidence="9 10">
    <name type="scientific">Clytia hemisphaerica</name>
    <dbReference type="NCBI Taxonomy" id="252671"/>
    <lineage>
        <taxon>Eukaryota</taxon>
        <taxon>Metazoa</taxon>
        <taxon>Cnidaria</taxon>
        <taxon>Hydrozoa</taxon>
        <taxon>Hydroidolina</taxon>
        <taxon>Leptothecata</taxon>
        <taxon>Obeliida</taxon>
        <taxon>Clytiidae</taxon>
        <taxon>Clytia</taxon>
    </lineage>
</organism>
<evidence type="ECO:0000313" key="10">
    <source>
        <dbReference type="Proteomes" id="UP000594262"/>
    </source>
</evidence>
<keyword evidence="5" id="KW-0539">Nucleus</keyword>
<evidence type="ECO:0000313" key="9">
    <source>
        <dbReference type="EnsemblMetazoa" id="CLYHEMP019124.1"/>
    </source>
</evidence>
<feature type="signal peptide" evidence="7">
    <location>
        <begin position="1"/>
        <end position="19"/>
    </location>
</feature>
<protein>
    <recommendedName>
        <fullName evidence="8">C2H2-type domain-containing protein</fullName>
    </recommendedName>
</protein>
<dbReference type="SMART" id="SM00355">
    <property type="entry name" value="ZnF_C2H2"/>
    <property type="match status" value="10"/>
</dbReference>
<feature type="domain" description="C2H2-type" evidence="8">
    <location>
        <begin position="360"/>
        <end position="387"/>
    </location>
</feature>
<keyword evidence="3 6" id="KW-0863">Zinc-finger</keyword>
<feature type="domain" description="C2H2-type" evidence="8">
    <location>
        <begin position="36"/>
        <end position="63"/>
    </location>
</feature>
<proteinExistence type="predicted"/>
<dbReference type="EnsemblMetazoa" id="CLYHEMT019124.1">
    <property type="protein sequence ID" value="CLYHEMP019124.1"/>
    <property type="gene ID" value="CLYHEMG019124"/>
</dbReference>
<dbReference type="FunFam" id="3.30.160.60:FF:000072">
    <property type="entry name" value="zinc finger protein 143 isoform X1"/>
    <property type="match status" value="1"/>
</dbReference>
<evidence type="ECO:0000256" key="4">
    <source>
        <dbReference type="ARBA" id="ARBA00022833"/>
    </source>
</evidence>
<dbReference type="PANTHER" id="PTHR24388:SF53">
    <property type="entry name" value="CHORION TRANSCRIPTION FACTOR CF2-RELATED"/>
    <property type="match status" value="1"/>
</dbReference>
<keyword evidence="7" id="KW-0732">Signal</keyword>
<keyword evidence="2" id="KW-0677">Repeat</keyword>
<evidence type="ECO:0000256" key="1">
    <source>
        <dbReference type="ARBA" id="ARBA00022723"/>
    </source>
</evidence>
<evidence type="ECO:0000256" key="3">
    <source>
        <dbReference type="ARBA" id="ARBA00022771"/>
    </source>
</evidence>
<dbReference type="InterPro" id="IPR036236">
    <property type="entry name" value="Znf_C2H2_sf"/>
</dbReference>
<dbReference type="GO" id="GO:0000978">
    <property type="term" value="F:RNA polymerase II cis-regulatory region sequence-specific DNA binding"/>
    <property type="evidence" value="ECO:0007669"/>
    <property type="project" value="TreeGrafter"/>
</dbReference>
<feature type="domain" description="C2H2-type" evidence="8">
    <location>
        <begin position="324"/>
        <end position="352"/>
    </location>
</feature>
<dbReference type="AlphaFoldDB" id="A0A7M5X7P0"/>
<name>A0A7M5X7P0_9CNID</name>
<keyword evidence="10" id="KW-1185">Reference proteome</keyword>
<dbReference type="GO" id="GO:0000981">
    <property type="term" value="F:DNA-binding transcription factor activity, RNA polymerase II-specific"/>
    <property type="evidence" value="ECO:0007669"/>
    <property type="project" value="TreeGrafter"/>
</dbReference>
<dbReference type="SUPFAM" id="SSF57667">
    <property type="entry name" value="beta-beta-alpha zinc fingers"/>
    <property type="match status" value="3"/>
</dbReference>
<evidence type="ECO:0000256" key="2">
    <source>
        <dbReference type="ARBA" id="ARBA00022737"/>
    </source>
</evidence>
<feature type="domain" description="C2H2-type" evidence="8">
    <location>
        <begin position="214"/>
        <end position="238"/>
    </location>
</feature>
<dbReference type="PANTHER" id="PTHR24388">
    <property type="entry name" value="ZINC FINGER PROTEIN"/>
    <property type="match status" value="1"/>
</dbReference>
<dbReference type="Pfam" id="PF00096">
    <property type="entry name" value="zf-C2H2"/>
    <property type="match status" value="5"/>
</dbReference>